<organism evidence="7 8">
    <name type="scientific">Vibrio plantisponsor</name>
    <dbReference type="NCBI Taxonomy" id="664643"/>
    <lineage>
        <taxon>Bacteria</taxon>
        <taxon>Pseudomonadati</taxon>
        <taxon>Pseudomonadota</taxon>
        <taxon>Gammaproteobacteria</taxon>
        <taxon>Vibrionales</taxon>
        <taxon>Vibrionaceae</taxon>
        <taxon>Vibrio</taxon>
    </lineage>
</organism>
<dbReference type="PANTHER" id="PTHR31885:SF6">
    <property type="entry name" value="GH04784P"/>
    <property type="match status" value="1"/>
</dbReference>
<feature type="transmembrane region" description="Helical" evidence="6">
    <location>
        <begin position="6"/>
        <end position="22"/>
    </location>
</feature>
<feature type="transmembrane region" description="Helical" evidence="6">
    <location>
        <begin position="108"/>
        <end position="127"/>
    </location>
</feature>
<evidence type="ECO:0000313" key="7">
    <source>
        <dbReference type="EMBL" id="MDW6018362.1"/>
    </source>
</evidence>
<dbReference type="RefSeq" id="WP_171138539.1">
    <property type="nucleotide sequence ID" value="NZ_AP024893.1"/>
</dbReference>
<gene>
    <name evidence="7" type="ORF">SBW85_11570</name>
</gene>
<dbReference type="Proteomes" id="UP001272325">
    <property type="component" value="Unassembled WGS sequence"/>
</dbReference>
<protein>
    <submittedName>
        <fullName evidence="7">Lysoplasmalogenase</fullName>
    </submittedName>
</protein>
<evidence type="ECO:0000256" key="1">
    <source>
        <dbReference type="ARBA" id="ARBA00004141"/>
    </source>
</evidence>
<keyword evidence="8" id="KW-1185">Reference proteome</keyword>
<reference evidence="7 8" key="1">
    <citation type="submission" date="2023-11" db="EMBL/GenBank/DDBJ databases">
        <title>Plant-associative lifestyle of Vibrio porteresiae and its evolutionary dynamics.</title>
        <authorList>
            <person name="Rameshkumar N."/>
            <person name="Kirti K."/>
        </authorList>
    </citation>
    <scope>NUCLEOTIDE SEQUENCE [LARGE SCALE GENOMIC DNA]</scope>
    <source>
        <strain evidence="7 8">MSSRF60</strain>
    </source>
</reference>
<feature type="transmembrane region" description="Helical" evidence="6">
    <location>
        <begin position="163"/>
        <end position="183"/>
    </location>
</feature>
<feature type="transmembrane region" description="Helical" evidence="6">
    <location>
        <begin position="29"/>
        <end position="49"/>
    </location>
</feature>
<keyword evidence="3 6" id="KW-0812">Transmembrane</keyword>
<name>A0ABU4IKI4_9VIBR</name>
<feature type="transmembrane region" description="Helical" evidence="6">
    <location>
        <begin position="55"/>
        <end position="72"/>
    </location>
</feature>
<comment type="subcellular location">
    <subcellularLocation>
        <location evidence="1">Membrane</location>
        <topology evidence="1">Multi-pass membrane protein</topology>
    </subcellularLocation>
</comment>
<evidence type="ECO:0000256" key="6">
    <source>
        <dbReference type="SAM" id="Phobius"/>
    </source>
</evidence>
<dbReference type="InterPro" id="IPR012506">
    <property type="entry name" value="TMEM86B-like"/>
</dbReference>
<feature type="transmembrane region" description="Helical" evidence="6">
    <location>
        <begin position="134"/>
        <end position="151"/>
    </location>
</feature>
<evidence type="ECO:0000256" key="3">
    <source>
        <dbReference type="ARBA" id="ARBA00022692"/>
    </source>
</evidence>
<proteinExistence type="inferred from homology"/>
<evidence type="ECO:0000256" key="4">
    <source>
        <dbReference type="ARBA" id="ARBA00022989"/>
    </source>
</evidence>
<evidence type="ECO:0000256" key="5">
    <source>
        <dbReference type="ARBA" id="ARBA00023136"/>
    </source>
</evidence>
<dbReference type="PANTHER" id="PTHR31885">
    <property type="entry name" value="GH04784P"/>
    <property type="match status" value="1"/>
</dbReference>
<evidence type="ECO:0000313" key="8">
    <source>
        <dbReference type="Proteomes" id="UP001272325"/>
    </source>
</evidence>
<accession>A0ABU4IKI4</accession>
<sequence length="214" mass="23403">MGMLGWISALISGFISISAFESNKAKLAVVFNTLCLGLLSLMLLLSIIGNQQDDWSVAPLWVLAGLAVSVVADIYRIQQKQAKACFSAFLVVQLFYSKAFWIQLTGPMIWWLPALLIAASIVAFFLLLPQIDTLIFPVTIMGMMLLQMTWASGEVWITSPTHASLLGFLGSLSFIVSAIILAIHDYRQPLRYGKTLIGGSYLLAQALIVASVVF</sequence>
<evidence type="ECO:0000256" key="2">
    <source>
        <dbReference type="ARBA" id="ARBA00007375"/>
    </source>
</evidence>
<comment type="similarity">
    <text evidence="2">Belongs to the TMEM86 family.</text>
</comment>
<keyword evidence="5 6" id="KW-0472">Membrane</keyword>
<dbReference type="Pfam" id="PF07947">
    <property type="entry name" value="YhhN"/>
    <property type="match status" value="1"/>
</dbReference>
<feature type="transmembrane region" description="Helical" evidence="6">
    <location>
        <begin position="195"/>
        <end position="213"/>
    </location>
</feature>
<dbReference type="EMBL" id="JAWRCN010000001">
    <property type="protein sequence ID" value="MDW6018362.1"/>
    <property type="molecule type" value="Genomic_DNA"/>
</dbReference>
<feature type="transmembrane region" description="Helical" evidence="6">
    <location>
        <begin position="84"/>
        <end position="102"/>
    </location>
</feature>
<comment type="caution">
    <text evidence="7">The sequence shown here is derived from an EMBL/GenBank/DDBJ whole genome shotgun (WGS) entry which is preliminary data.</text>
</comment>
<keyword evidence="4 6" id="KW-1133">Transmembrane helix</keyword>